<evidence type="ECO:0000256" key="15">
    <source>
        <dbReference type="ARBA" id="ARBA00049244"/>
    </source>
</evidence>
<feature type="region of interest" description="Disordered" evidence="16">
    <location>
        <begin position="107"/>
        <end position="129"/>
    </location>
</feature>
<keyword evidence="3" id="KW-0540">Nuclease</keyword>
<keyword evidence="9" id="KW-0229">DNA integration</keyword>
<proteinExistence type="predicted"/>
<dbReference type="GO" id="GO:0003887">
    <property type="term" value="F:DNA-directed DNA polymerase activity"/>
    <property type="evidence" value="ECO:0007669"/>
    <property type="project" value="UniProtKB-KW"/>
</dbReference>
<reference evidence="18" key="1">
    <citation type="submission" date="2021-09" db="EMBL/GenBank/DDBJ databases">
        <title>A high-quality genome of the endoparasitic fungus Hirsutella rhossiliensis with a comparison of Hirsutella genomes reveals transposable elements contributing to genome size variation.</title>
        <authorList>
            <person name="Lin R."/>
            <person name="Jiao Y."/>
            <person name="Sun X."/>
            <person name="Ling J."/>
            <person name="Xie B."/>
            <person name="Cheng X."/>
        </authorList>
    </citation>
    <scope>NUCLEOTIDE SEQUENCE</scope>
    <source>
        <strain evidence="18">HR02</strain>
    </source>
</reference>
<keyword evidence="2" id="KW-0548">Nucleotidyltransferase</keyword>
<dbReference type="RefSeq" id="XP_044725292.1">
    <property type="nucleotide sequence ID" value="XM_044858892.1"/>
</dbReference>
<keyword evidence="12" id="KW-0238">DNA-binding</keyword>
<keyword evidence="19" id="KW-1185">Reference proteome</keyword>
<keyword evidence="6" id="KW-0378">Hydrolase</keyword>
<evidence type="ECO:0000256" key="5">
    <source>
        <dbReference type="ARBA" id="ARBA00022759"/>
    </source>
</evidence>
<organism evidence="18 19">
    <name type="scientific">Hirsutella rhossiliensis</name>
    <dbReference type="NCBI Taxonomy" id="111463"/>
    <lineage>
        <taxon>Eukaryota</taxon>
        <taxon>Fungi</taxon>
        <taxon>Dikarya</taxon>
        <taxon>Ascomycota</taxon>
        <taxon>Pezizomycotina</taxon>
        <taxon>Sordariomycetes</taxon>
        <taxon>Hypocreomycetidae</taxon>
        <taxon>Hypocreales</taxon>
        <taxon>Ophiocordycipitaceae</taxon>
        <taxon>Hirsutella</taxon>
    </lineage>
</organism>
<dbReference type="PANTHER" id="PTHR42648:SF11">
    <property type="entry name" value="TRANSPOSON TY4-P GAG-POL POLYPROTEIN"/>
    <property type="match status" value="1"/>
</dbReference>
<dbReference type="InterPro" id="IPR001584">
    <property type="entry name" value="Integrase_cat-core"/>
</dbReference>
<protein>
    <submittedName>
        <fullName evidence="18">Integrase core domain-containing protein</fullName>
    </submittedName>
</protein>
<dbReference type="EMBL" id="JAIZPD010000001">
    <property type="protein sequence ID" value="KAH0967779.1"/>
    <property type="molecule type" value="Genomic_DNA"/>
</dbReference>
<dbReference type="GO" id="GO:0006310">
    <property type="term" value="P:DNA recombination"/>
    <property type="evidence" value="ECO:0007669"/>
    <property type="project" value="UniProtKB-KW"/>
</dbReference>
<dbReference type="GO" id="GO:0005634">
    <property type="term" value="C:nucleus"/>
    <property type="evidence" value="ECO:0007669"/>
    <property type="project" value="UniProtKB-ARBA"/>
</dbReference>
<dbReference type="OrthoDB" id="5017987at2759"/>
<evidence type="ECO:0000256" key="7">
    <source>
        <dbReference type="ARBA" id="ARBA00022842"/>
    </source>
</evidence>
<dbReference type="AlphaFoldDB" id="A0A9P8N6R3"/>
<keyword evidence="5" id="KW-0255">Endonuclease</keyword>
<evidence type="ECO:0000259" key="17">
    <source>
        <dbReference type="PROSITE" id="PS50994"/>
    </source>
</evidence>
<evidence type="ECO:0000256" key="4">
    <source>
        <dbReference type="ARBA" id="ARBA00022723"/>
    </source>
</evidence>
<comment type="catalytic activity">
    <reaction evidence="14">
        <text>DNA(n) + a 2'-deoxyribonucleoside 5'-triphosphate = DNA(n+1) + diphosphate</text>
        <dbReference type="Rhea" id="RHEA:22508"/>
        <dbReference type="Rhea" id="RHEA-COMP:17339"/>
        <dbReference type="Rhea" id="RHEA-COMP:17340"/>
        <dbReference type="ChEBI" id="CHEBI:33019"/>
        <dbReference type="ChEBI" id="CHEBI:61560"/>
        <dbReference type="ChEBI" id="CHEBI:173112"/>
        <dbReference type="EC" id="2.7.7.49"/>
    </reaction>
</comment>
<name>A0A9P8N6R3_9HYPO</name>
<keyword evidence="4" id="KW-0479">Metal-binding</keyword>
<keyword evidence="10" id="KW-0695">RNA-directed DNA polymerase</keyword>
<dbReference type="InterPro" id="IPR057670">
    <property type="entry name" value="SH3_retrovirus"/>
</dbReference>
<dbReference type="GO" id="GO:0003677">
    <property type="term" value="F:DNA binding"/>
    <property type="evidence" value="ECO:0007669"/>
    <property type="project" value="UniProtKB-KW"/>
</dbReference>
<dbReference type="Pfam" id="PF25597">
    <property type="entry name" value="SH3_retrovirus"/>
    <property type="match status" value="1"/>
</dbReference>
<keyword evidence="1" id="KW-0815">Transposition</keyword>
<dbReference type="GeneID" id="68349550"/>
<evidence type="ECO:0000256" key="2">
    <source>
        <dbReference type="ARBA" id="ARBA00022695"/>
    </source>
</evidence>
<dbReference type="Proteomes" id="UP000824596">
    <property type="component" value="Unassembled WGS sequence"/>
</dbReference>
<accession>A0A9P8N6R3</accession>
<evidence type="ECO:0000256" key="9">
    <source>
        <dbReference type="ARBA" id="ARBA00022908"/>
    </source>
</evidence>
<evidence type="ECO:0000256" key="6">
    <source>
        <dbReference type="ARBA" id="ARBA00022801"/>
    </source>
</evidence>
<dbReference type="InterPro" id="IPR036397">
    <property type="entry name" value="RNaseH_sf"/>
</dbReference>
<keyword evidence="8" id="KW-0694">RNA-binding</keyword>
<evidence type="ECO:0000256" key="14">
    <source>
        <dbReference type="ARBA" id="ARBA00048173"/>
    </source>
</evidence>
<dbReference type="GO" id="GO:0032196">
    <property type="term" value="P:transposition"/>
    <property type="evidence" value="ECO:0007669"/>
    <property type="project" value="UniProtKB-KW"/>
</dbReference>
<dbReference type="GO" id="GO:0016787">
    <property type="term" value="F:hydrolase activity"/>
    <property type="evidence" value="ECO:0007669"/>
    <property type="project" value="UniProtKB-KW"/>
</dbReference>
<dbReference type="PANTHER" id="PTHR42648">
    <property type="entry name" value="TRANSPOSASE, PUTATIVE-RELATED"/>
    <property type="match status" value="1"/>
</dbReference>
<evidence type="ECO:0000256" key="10">
    <source>
        <dbReference type="ARBA" id="ARBA00022918"/>
    </source>
</evidence>
<sequence>MHRQIARRPPTRTRDQPCQELWIDWTDLDPNFEDYVRIMFVTDAYSGMVFPYFMRTHGSDQESLAVLRDFVDWMKNRHGFCAKVIRSDGELFTKRVRGWLRQQGITAEKSAANTPAQNGGAERSGGAVTEKSRAMRISANLPHDLWKEIVEAACYLKNKTPRESNEWRTPHELFFKKQPQLAHLKAYGCRAYAMTSEAQLKQRRLRKLDPRAHIGYLVGYESSNIFKIWVPHKGKVILTRDVIFDEGTFFDGKDIQPELLETINQLVQKVEVPESQQSNAQALEEEIEDDAQSTIFVNTDELGNEDLTDKEDYDRLRDLEAALISPPPSEPEESLEAVFSVHLPVSVPEGVGDQPIRRNPWNWLPSLTIQGQIMKTVFKILIPCG</sequence>
<dbReference type="Gene3D" id="3.30.420.10">
    <property type="entry name" value="Ribonuclease H-like superfamily/Ribonuclease H"/>
    <property type="match status" value="1"/>
</dbReference>
<keyword evidence="7" id="KW-0460">Magnesium</keyword>
<dbReference type="GO" id="GO:0046872">
    <property type="term" value="F:metal ion binding"/>
    <property type="evidence" value="ECO:0007669"/>
    <property type="project" value="UniProtKB-KW"/>
</dbReference>
<dbReference type="InterPro" id="IPR012337">
    <property type="entry name" value="RNaseH-like_sf"/>
</dbReference>
<dbReference type="PROSITE" id="PS50994">
    <property type="entry name" value="INTEGRASE"/>
    <property type="match status" value="1"/>
</dbReference>
<evidence type="ECO:0000256" key="12">
    <source>
        <dbReference type="ARBA" id="ARBA00023125"/>
    </source>
</evidence>
<evidence type="ECO:0000313" key="18">
    <source>
        <dbReference type="EMBL" id="KAH0967779.1"/>
    </source>
</evidence>
<dbReference type="InterPro" id="IPR039537">
    <property type="entry name" value="Retrotran_Ty1/copia-like"/>
</dbReference>
<evidence type="ECO:0000256" key="13">
    <source>
        <dbReference type="ARBA" id="ARBA00023172"/>
    </source>
</evidence>
<keyword evidence="11" id="KW-0239">DNA-directed DNA polymerase</keyword>
<keyword evidence="13" id="KW-0233">DNA recombination</keyword>
<evidence type="ECO:0000256" key="16">
    <source>
        <dbReference type="SAM" id="MobiDB-lite"/>
    </source>
</evidence>
<dbReference type="GO" id="GO:0015074">
    <property type="term" value="P:DNA integration"/>
    <property type="evidence" value="ECO:0007669"/>
    <property type="project" value="UniProtKB-KW"/>
</dbReference>
<evidence type="ECO:0000256" key="3">
    <source>
        <dbReference type="ARBA" id="ARBA00022722"/>
    </source>
</evidence>
<comment type="catalytic activity">
    <reaction evidence="15">
        <text>DNA(n) + a 2'-deoxyribonucleoside 5'-triphosphate = DNA(n+1) + diphosphate</text>
        <dbReference type="Rhea" id="RHEA:22508"/>
        <dbReference type="Rhea" id="RHEA-COMP:17339"/>
        <dbReference type="Rhea" id="RHEA-COMP:17340"/>
        <dbReference type="ChEBI" id="CHEBI:33019"/>
        <dbReference type="ChEBI" id="CHEBI:61560"/>
        <dbReference type="ChEBI" id="CHEBI:173112"/>
        <dbReference type="EC" id="2.7.7.7"/>
    </reaction>
</comment>
<gene>
    <name evidence="18" type="ORF">HRG_00421</name>
</gene>
<evidence type="ECO:0000256" key="11">
    <source>
        <dbReference type="ARBA" id="ARBA00022932"/>
    </source>
</evidence>
<keyword evidence="11" id="KW-0808">Transferase</keyword>
<dbReference type="GO" id="GO:0003723">
    <property type="term" value="F:RNA binding"/>
    <property type="evidence" value="ECO:0007669"/>
    <property type="project" value="UniProtKB-KW"/>
</dbReference>
<evidence type="ECO:0000256" key="8">
    <source>
        <dbReference type="ARBA" id="ARBA00022884"/>
    </source>
</evidence>
<dbReference type="GO" id="GO:0004519">
    <property type="term" value="F:endonuclease activity"/>
    <property type="evidence" value="ECO:0007669"/>
    <property type="project" value="UniProtKB-KW"/>
</dbReference>
<comment type="caution">
    <text evidence="18">The sequence shown here is derived from an EMBL/GenBank/DDBJ whole genome shotgun (WGS) entry which is preliminary data.</text>
</comment>
<evidence type="ECO:0000256" key="1">
    <source>
        <dbReference type="ARBA" id="ARBA00022578"/>
    </source>
</evidence>
<evidence type="ECO:0000313" key="19">
    <source>
        <dbReference type="Proteomes" id="UP000824596"/>
    </source>
</evidence>
<feature type="domain" description="Integrase catalytic" evidence="17">
    <location>
        <begin position="13"/>
        <end position="178"/>
    </location>
</feature>
<dbReference type="GO" id="GO:0003964">
    <property type="term" value="F:RNA-directed DNA polymerase activity"/>
    <property type="evidence" value="ECO:0007669"/>
    <property type="project" value="UniProtKB-KW"/>
</dbReference>
<dbReference type="SUPFAM" id="SSF53098">
    <property type="entry name" value="Ribonuclease H-like"/>
    <property type="match status" value="1"/>
</dbReference>